<feature type="signal peptide" evidence="1">
    <location>
        <begin position="1"/>
        <end position="22"/>
    </location>
</feature>
<organism evidence="2 3">
    <name type="scientific">Litorilituus lipolyticus</name>
    <dbReference type="NCBI Taxonomy" id="2491017"/>
    <lineage>
        <taxon>Bacteria</taxon>
        <taxon>Pseudomonadati</taxon>
        <taxon>Pseudomonadota</taxon>
        <taxon>Gammaproteobacteria</taxon>
        <taxon>Alteromonadales</taxon>
        <taxon>Colwelliaceae</taxon>
        <taxon>Litorilituus</taxon>
    </lineage>
</organism>
<name>A0A502KV65_9GAMM</name>
<keyword evidence="3" id="KW-1185">Reference proteome</keyword>
<dbReference type="OrthoDB" id="8587856at2"/>
<reference evidence="2 3" key="1">
    <citation type="submission" date="2019-01" db="EMBL/GenBank/DDBJ databases">
        <title>Litorilituus lipolytica sp. nov., isolated from intertidal sand of the Yellow Sea in China.</title>
        <authorList>
            <person name="Liu A."/>
        </authorList>
    </citation>
    <scope>NUCLEOTIDE SEQUENCE [LARGE SCALE GENOMIC DNA]</scope>
    <source>
        <strain evidence="2 3">RZ04</strain>
    </source>
</reference>
<feature type="chain" id="PRO_5021360264" evidence="1">
    <location>
        <begin position="23"/>
        <end position="246"/>
    </location>
</feature>
<accession>A0A502KV65</accession>
<proteinExistence type="predicted"/>
<dbReference type="Proteomes" id="UP000315303">
    <property type="component" value="Unassembled WGS sequence"/>
</dbReference>
<dbReference type="PANTHER" id="PTHR38834:SF3">
    <property type="entry name" value="SOLUTE-BINDING PROTEIN FAMILY 3_N-TERMINAL DOMAIN-CONTAINING PROTEIN"/>
    <property type="match status" value="1"/>
</dbReference>
<dbReference type="Gene3D" id="3.40.190.10">
    <property type="entry name" value="Periplasmic binding protein-like II"/>
    <property type="match status" value="2"/>
</dbReference>
<gene>
    <name evidence="2" type="ORF">EPA86_12455</name>
</gene>
<comment type="caution">
    <text evidence="2">The sequence shown here is derived from an EMBL/GenBank/DDBJ whole genome shotgun (WGS) entry which is preliminary data.</text>
</comment>
<keyword evidence="1" id="KW-0732">Signal</keyword>
<dbReference type="PANTHER" id="PTHR38834">
    <property type="entry name" value="PERIPLASMIC SUBSTRATE BINDING PROTEIN FAMILY 3"/>
    <property type="match status" value="1"/>
</dbReference>
<evidence type="ECO:0000313" key="3">
    <source>
        <dbReference type="Proteomes" id="UP000315303"/>
    </source>
</evidence>
<dbReference type="AlphaFoldDB" id="A0A502KV65"/>
<sequence>MIARSYFLSICILLLSINSLNARELTVVTECNQPCKLRQSDALPESLPTEIILALFNRTKDTPRVHIMPWARAYDNALTKKNVFIYSISRTIKREPLFHWIGDILVERYFIWGLKERNTHQLALSNNFKHTSFATYRGSNEYAYVSQLPNIDLYPVVYPNQRMQMVLLNRIDYFIENEQTIKETCLRFAIDCNKFEKITEVQQLNTPLSIAINKNSDPALIKQYQEAFSTLKSSGELSKLINKWKF</sequence>
<dbReference type="EMBL" id="SAWY01000027">
    <property type="protein sequence ID" value="TPH13921.1"/>
    <property type="molecule type" value="Genomic_DNA"/>
</dbReference>
<dbReference type="SUPFAM" id="SSF53850">
    <property type="entry name" value="Periplasmic binding protein-like II"/>
    <property type="match status" value="1"/>
</dbReference>
<protein>
    <submittedName>
        <fullName evidence="2">ABC transporter substrate-binding protein</fullName>
    </submittedName>
</protein>
<evidence type="ECO:0000256" key="1">
    <source>
        <dbReference type="SAM" id="SignalP"/>
    </source>
</evidence>
<evidence type="ECO:0000313" key="2">
    <source>
        <dbReference type="EMBL" id="TPH13921.1"/>
    </source>
</evidence>
<dbReference type="RefSeq" id="WP_140604070.1">
    <property type="nucleotide sequence ID" value="NZ_SAWY01000027.1"/>
</dbReference>